<reference evidence="1 2" key="1">
    <citation type="submission" date="2020-09" db="EMBL/GenBank/DDBJ databases">
        <title>Roseomonas.</title>
        <authorList>
            <person name="Zhu W."/>
        </authorList>
    </citation>
    <scope>NUCLEOTIDE SEQUENCE [LARGE SCALE GENOMIC DNA]</scope>
    <source>
        <strain evidence="1 2">573</strain>
    </source>
</reference>
<name>A0ABS3KJ96_9PROT</name>
<keyword evidence="2" id="KW-1185">Reference proteome</keyword>
<dbReference type="RefSeq" id="WP_207414969.1">
    <property type="nucleotide sequence ID" value="NZ_CP061177.1"/>
</dbReference>
<evidence type="ECO:0000313" key="1">
    <source>
        <dbReference type="EMBL" id="MBO1077539.1"/>
    </source>
</evidence>
<sequence length="74" mass="8339">MEVDIPRQLLRLRAHFAVPPSEDNLEDMFCVETDIFSDYVDDTFIETEIEVLAPGAEPNFLPGGVAYRRSDPPA</sequence>
<evidence type="ECO:0000313" key="2">
    <source>
        <dbReference type="Proteomes" id="UP001518989"/>
    </source>
</evidence>
<comment type="caution">
    <text evidence="1">The sequence shown here is derived from an EMBL/GenBank/DDBJ whole genome shotgun (WGS) entry which is preliminary data.</text>
</comment>
<dbReference type="Proteomes" id="UP001518989">
    <property type="component" value="Unassembled WGS sequence"/>
</dbReference>
<protein>
    <submittedName>
        <fullName evidence="1">Uncharacterized protein</fullName>
    </submittedName>
</protein>
<gene>
    <name evidence="1" type="ORF">IAI61_00745</name>
</gene>
<organism evidence="1 2">
    <name type="scientific">Roseomonas haemaphysalidis</name>
    <dbReference type="NCBI Taxonomy" id="2768162"/>
    <lineage>
        <taxon>Bacteria</taxon>
        <taxon>Pseudomonadati</taxon>
        <taxon>Pseudomonadota</taxon>
        <taxon>Alphaproteobacteria</taxon>
        <taxon>Acetobacterales</taxon>
        <taxon>Roseomonadaceae</taxon>
        <taxon>Roseomonas</taxon>
    </lineage>
</organism>
<dbReference type="EMBL" id="JACTNG010000001">
    <property type="protein sequence ID" value="MBO1077539.1"/>
    <property type="molecule type" value="Genomic_DNA"/>
</dbReference>
<proteinExistence type="predicted"/>
<accession>A0ABS3KJ96</accession>